<name>A0ABY6CWB4_9BACT</name>
<organism evidence="2 3">
    <name type="scientific">Reichenbachiella carrageenanivorans</name>
    <dbReference type="NCBI Taxonomy" id="2979869"/>
    <lineage>
        <taxon>Bacteria</taxon>
        <taxon>Pseudomonadati</taxon>
        <taxon>Bacteroidota</taxon>
        <taxon>Cytophagia</taxon>
        <taxon>Cytophagales</taxon>
        <taxon>Reichenbachiellaceae</taxon>
        <taxon>Reichenbachiella</taxon>
    </lineage>
</organism>
<accession>A0ABY6CWB4</accession>
<evidence type="ECO:0000259" key="1">
    <source>
        <dbReference type="Pfam" id="PF09509"/>
    </source>
</evidence>
<feature type="domain" description="Conserved hypothetical protein CHP02391" evidence="1">
    <location>
        <begin position="121"/>
        <end position="243"/>
    </location>
</feature>
<dbReference type="RefSeq" id="WP_263049948.1">
    <property type="nucleotide sequence ID" value="NZ_CP106735.1"/>
</dbReference>
<proteinExistence type="predicted"/>
<dbReference type="NCBIfam" id="TIGR02391">
    <property type="entry name" value="hypoth_ymh"/>
    <property type="match status" value="1"/>
</dbReference>
<dbReference type="EMBL" id="CP106735">
    <property type="protein sequence ID" value="UXX78202.1"/>
    <property type="molecule type" value="Genomic_DNA"/>
</dbReference>
<protein>
    <submittedName>
        <fullName evidence="2">TIGR02391 family protein</fullName>
    </submittedName>
</protein>
<gene>
    <name evidence="2" type="ORF">N7E81_12620</name>
</gene>
<dbReference type="Proteomes" id="UP001062165">
    <property type="component" value="Chromosome"/>
</dbReference>
<keyword evidence="3" id="KW-1185">Reference proteome</keyword>
<reference evidence="2" key="1">
    <citation type="submission" date="2022-10" db="EMBL/GenBank/DDBJ databases">
        <title>Comparative genomics and taxonomic characterization of three novel marine species of genus Reichenbachiella exhibiting antioxidant and polysaccharide degradation activities.</title>
        <authorList>
            <person name="Muhammad N."/>
            <person name="Lee Y.-J."/>
            <person name="Ko J."/>
            <person name="Kim S.-G."/>
        </authorList>
    </citation>
    <scope>NUCLEOTIDE SEQUENCE</scope>
    <source>
        <strain evidence="2">Wsw4-B4</strain>
    </source>
</reference>
<evidence type="ECO:0000313" key="2">
    <source>
        <dbReference type="EMBL" id="UXX78202.1"/>
    </source>
</evidence>
<sequence>MQLANNEAIIQFRHLHRVAIELKEKFDQNAHIDALVALEEVYSRELERLGRLIPSEVFQKGYLLRHSSFLRRYIFSGQPQNCEGDIRSICLTDIFEVEESYLHYLSETKESRSTELDWSMIHPKIHELAKPRFDQGLYSDAIVAAFKELNSQIKDEYKTISSKELDGEKLMRHAFSVSNKNGNNPTIQICLTDTESGVNKQDGYMNIFAGVMRGIRNPLSHANVDMNLIEAWELLVFSSHLMRIWDNRIKEK</sequence>
<evidence type="ECO:0000313" key="3">
    <source>
        <dbReference type="Proteomes" id="UP001062165"/>
    </source>
</evidence>
<dbReference type="InterPro" id="IPR012654">
    <property type="entry name" value="CHP02391"/>
</dbReference>
<dbReference type="Pfam" id="PF09509">
    <property type="entry name" value="Hypoth_Ymh"/>
    <property type="match status" value="1"/>
</dbReference>